<keyword evidence="4 5" id="KW-0472">Membrane</keyword>
<accession>A0A4U0QCP2</accession>
<gene>
    <name evidence="6" type="ORF">FAZ21_02565</name>
</gene>
<reference evidence="6 7" key="1">
    <citation type="submission" date="2019-04" db="EMBL/GenBank/DDBJ databases">
        <title>Chitiniphilus eburnea sp. nov., a novel chitinolytic bacterium isolated from aquaculture sludge.</title>
        <authorList>
            <person name="Sheng M."/>
        </authorList>
    </citation>
    <scope>NUCLEOTIDE SEQUENCE [LARGE SCALE GENOMIC DNA]</scope>
    <source>
        <strain evidence="6 7">HX-2-15</strain>
    </source>
</reference>
<evidence type="ECO:0000256" key="4">
    <source>
        <dbReference type="ARBA" id="ARBA00023136"/>
    </source>
</evidence>
<organism evidence="6 7">
    <name type="scientific">Chitiniphilus eburneus</name>
    <dbReference type="NCBI Taxonomy" id="2571148"/>
    <lineage>
        <taxon>Bacteria</taxon>
        <taxon>Pseudomonadati</taxon>
        <taxon>Pseudomonadota</taxon>
        <taxon>Betaproteobacteria</taxon>
        <taxon>Neisseriales</taxon>
        <taxon>Chitinibacteraceae</taxon>
        <taxon>Chitiniphilus</taxon>
    </lineage>
</organism>
<dbReference type="SUPFAM" id="SSF161084">
    <property type="entry name" value="MAPEG domain-like"/>
    <property type="match status" value="1"/>
</dbReference>
<comment type="caution">
    <text evidence="6">The sequence shown here is derived from an EMBL/GenBank/DDBJ whole genome shotgun (WGS) entry which is preliminary data.</text>
</comment>
<dbReference type="AlphaFoldDB" id="A0A4U0QCP2"/>
<dbReference type="InterPro" id="IPR023352">
    <property type="entry name" value="MAPEG-like_dom_sf"/>
</dbReference>
<sequence length="131" mass="14244">MPIELQALAWTIVLGLVQVLLTASVLRRQQGLKWAAGPRDVAPPSPTPLGGRLQRAQANLMETFPFFAAAVLVVMIQGRQGDLSHWGCLLYFWARVLYVPLYAAGIPRVRSLVWMVSLIGLLLVLAAALGA</sequence>
<evidence type="ECO:0000256" key="1">
    <source>
        <dbReference type="ARBA" id="ARBA00004370"/>
    </source>
</evidence>
<protein>
    <recommendedName>
        <fullName evidence="8">MAPEG family protein</fullName>
    </recommendedName>
</protein>
<comment type="subcellular location">
    <subcellularLocation>
        <location evidence="1">Membrane</location>
    </subcellularLocation>
</comment>
<dbReference type="InterPro" id="IPR001129">
    <property type="entry name" value="Membr-assoc_MAPEG"/>
</dbReference>
<keyword evidence="2 5" id="KW-0812">Transmembrane</keyword>
<dbReference type="Gene3D" id="1.20.120.550">
    <property type="entry name" value="Membrane associated eicosanoid/glutathione metabolism-like domain"/>
    <property type="match status" value="1"/>
</dbReference>
<dbReference type="PANTHER" id="PTHR35371">
    <property type="entry name" value="INNER MEMBRANE PROTEIN"/>
    <property type="match status" value="1"/>
</dbReference>
<name>A0A4U0QCP2_9NEIS</name>
<evidence type="ECO:0000256" key="5">
    <source>
        <dbReference type="SAM" id="Phobius"/>
    </source>
</evidence>
<dbReference type="PANTHER" id="PTHR35371:SF1">
    <property type="entry name" value="BLR7753 PROTEIN"/>
    <property type="match status" value="1"/>
</dbReference>
<feature type="transmembrane region" description="Helical" evidence="5">
    <location>
        <begin position="6"/>
        <end position="26"/>
    </location>
</feature>
<dbReference type="OrthoDB" id="513661at2"/>
<evidence type="ECO:0000256" key="3">
    <source>
        <dbReference type="ARBA" id="ARBA00022989"/>
    </source>
</evidence>
<evidence type="ECO:0000313" key="6">
    <source>
        <dbReference type="EMBL" id="TJZ79187.1"/>
    </source>
</evidence>
<evidence type="ECO:0008006" key="8">
    <source>
        <dbReference type="Google" id="ProtNLM"/>
    </source>
</evidence>
<proteinExistence type="predicted"/>
<dbReference type="EMBL" id="SUMF01000001">
    <property type="protein sequence ID" value="TJZ79187.1"/>
    <property type="molecule type" value="Genomic_DNA"/>
</dbReference>
<feature type="transmembrane region" description="Helical" evidence="5">
    <location>
        <begin position="111"/>
        <end position="130"/>
    </location>
</feature>
<dbReference type="GO" id="GO:0016020">
    <property type="term" value="C:membrane"/>
    <property type="evidence" value="ECO:0007669"/>
    <property type="project" value="UniProtKB-SubCell"/>
</dbReference>
<evidence type="ECO:0000256" key="2">
    <source>
        <dbReference type="ARBA" id="ARBA00022692"/>
    </source>
</evidence>
<evidence type="ECO:0000313" key="7">
    <source>
        <dbReference type="Proteomes" id="UP000310016"/>
    </source>
</evidence>
<feature type="transmembrane region" description="Helical" evidence="5">
    <location>
        <begin position="60"/>
        <end position="77"/>
    </location>
</feature>
<feature type="transmembrane region" description="Helical" evidence="5">
    <location>
        <begin position="83"/>
        <end position="104"/>
    </location>
</feature>
<dbReference type="Pfam" id="PF01124">
    <property type="entry name" value="MAPEG"/>
    <property type="match status" value="1"/>
</dbReference>
<dbReference type="RefSeq" id="WP_136771701.1">
    <property type="nucleotide sequence ID" value="NZ_CP156074.1"/>
</dbReference>
<dbReference type="Proteomes" id="UP000310016">
    <property type="component" value="Unassembled WGS sequence"/>
</dbReference>
<keyword evidence="7" id="KW-1185">Reference proteome</keyword>
<keyword evidence="3 5" id="KW-1133">Transmembrane helix</keyword>